<dbReference type="EMBL" id="PYSV01000014">
    <property type="protein sequence ID" value="PTA67228.1"/>
    <property type="molecule type" value="Genomic_DNA"/>
</dbReference>
<gene>
    <name evidence="1" type="ORF">C8263_14130</name>
</gene>
<dbReference type="OrthoDB" id="9949780at2"/>
<reference evidence="1 2" key="1">
    <citation type="submission" date="2018-03" db="EMBL/GenBank/DDBJ databases">
        <title>Draft genome of Deinococcus sp. OD32.</title>
        <authorList>
            <person name="Wang X.-P."/>
            <person name="Du Z.-J."/>
        </authorList>
    </citation>
    <scope>NUCLEOTIDE SEQUENCE [LARGE SCALE GENOMIC DNA]</scope>
    <source>
        <strain evidence="1 2">OD32</strain>
    </source>
</reference>
<dbReference type="RefSeq" id="WP_107138786.1">
    <property type="nucleotide sequence ID" value="NZ_PYSV01000014.1"/>
</dbReference>
<organism evidence="1 2">
    <name type="scientific">Deinococcus arcticus</name>
    <dbReference type="NCBI Taxonomy" id="2136176"/>
    <lineage>
        <taxon>Bacteria</taxon>
        <taxon>Thermotogati</taxon>
        <taxon>Deinococcota</taxon>
        <taxon>Deinococci</taxon>
        <taxon>Deinococcales</taxon>
        <taxon>Deinococcaceae</taxon>
        <taxon>Deinococcus</taxon>
    </lineage>
</organism>
<accession>A0A2T3W5R6</accession>
<sequence>MPRRSAQAIAADRQAAVIQRSENPLLYVAQWREVQLMAFVDRCRHRQRETRVICAARHVRGGTTVQYGVRGQSARAALWTAQGEDRLHLSAAVSACFCAFSDALHSAAPPELNLIPRTLLDPGGARLRFVHQGVVFFLRVTPWEVSSEPTQTSLVLYGEARTEEARGVLGAVQNSDSGQWTLQAVRAAQQLLWGRAVADTLGPVAKAG</sequence>
<dbReference type="AlphaFoldDB" id="A0A2T3W5R6"/>
<name>A0A2T3W5R6_9DEIO</name>
<dbReference type="Proteomes" id="UP000240317">
    <property type="component" value="Unassembled WGS sequence"/>
</dbReference>
<evidence type="ECO:0000313" key="2">
    <source>
        <dbReference type="Proteomes" id="UP000240317"/>
    </source>
</evidence>
<keyword evidence="2" id="KW-1185">Reference proteome</keyword>
<proteinExistence type="predicted"/>
<comment type="caution">
    <text evidence="1">The sequence shown here is derived from an EMBL/GenBank/DDBJ whole genome shotgun (WGS) entry which is preliminary data.</text>
</comment>
<protein>
    <submittedName>
        <fullName evidence="1">Uncharacterized protein</fullName>
    </submittedName>
</protein>
<evidence type="ECO:0000313" key="1">
    <source>
        <dbReference type="EMBL" id="PTA67228.1"/>
    </source>
</evidence>